<gene>
    <name evidence="1" type="ORF">UX70_C0001G0317</name>
</gene>
<reference evidence="1 2" key="1">
    <citation type="journal article" date="2015" name="Nature">
        <title>rRNA introns, odd ribosomes, and small enigmatic genomes across a large radiation of phyla.</title>
        <authorList>
            <person name="Brown C.T."/>
            <person name="Hug L.A."/>
            <person name="Thomas B.C."/>
            <person name="Sharon I."/>
            <person name="Castelle C.J."/>
            <person name="Singh A."/>
            <person name="Wilkins M.J."/>
            <person name="Williams K.H."/>
            <person name="Banfield J.F."/>
        </authorList>
    </citation>
    <scope>NUCLEOTIDE SEQUENCE [LARGE SCALE GENOMIC DNA]</scope>
</reference>
<dbReference type="EMBL" id="CP011209">
    <property type="protein sequence ID" value="AKM78042.1"/>
    <property type="molecule type" value="Genomic_DNA"/>
</dbReference>
<organism evidence="1 2">
    <name type="scientific">Candidatus Wolfebacteria bacterium GW2011_GWB1_47_1</name>
    <dbReference type="NCBI Taxonomy" id="1619007"/>
    <lineage>
        <taxon>Bacteria</taxon>
        <taxon>Candidatus Wolfeibacteriota</taxon>
    </lineage>
</organism>
<dbReference type="KEGG" id="pwo:UX70_C0001G0317"/>
<protein>
    <submittedName>
        <fullName evidence="1">Uncharacterized protein</fullName>
    </submittedName>
</protein>
<dbReference type="Proteomes" id="UP000035656">
    <property type="component" value="Chromosome"/>
</dbReference>
<proteinExistence type="predicted"/>
<accession>A0A0G4ATH2</accession>
<dbReference type="STRING" id="1619007.UX70_C0001G0317"/>
<evidence type="ECO:0000313" key="2">
    <source>
        <dbReference type="Proteomes" id="UP000035656"/>
    </source>
</evidence>
<name>A0A0G4ATH2_9BACT</name>
<dbReference type="AlphaFoldDB" id="A0A0G4ATH2"/>
<evidence type="ECO:0000313" key="1">
    <source>
        <dbReference type="EMBL" id="AKM78042.1"/>
    </source>
</evidence>
<sequence>MKKSPACAGLEELVIVIPIRPVAGVGDRPIFLAEVGSRTTFVQGRSFGAIYTVMRSMDFPPILDHSRKVGLWNVSA</sequence>